<dbReference type="Proteomes" id="UP000239757">
    <property type="component" value="Unassembled WGS sequence"/>
</dbReference>
<proteinExistence type="predicted"/>
<sequence>MADLLFLVYSADTDWQVICVPPIVSVCCVGAGLMDCRCVWEKSPYAPVSALRQLSELSGVLGSIVEALSYGITEKLYGCDCNRSF</sequence>
<accession>A0A2P5Y3T1</accession>
<reference evidence="1 2" key="1">
    <citation type="submission" date="2015-01" db="EMBL/GenBank/DDBJ databases">
        <title>Genome of allotetraploid Gossypium barbadense reveals genomic plasticity and fiber elongation in cotton evolution.</title>
        <authorList>
            <person name="Chen X."/>
            <person name="Liu X."/>
            <person name="Zhao B."/>
            <person name="Zheng H."/>
            <person name="Hu Y."/>
            <person name="Lu G."/>
            <person name="Yang C."/>
            <person name="Chen J."/>
            <person name="Shan C."/>
            <person name="Zhang L."/>
            <person name="Zhou Y."/>
            <person name="Wang L."/>
            <person name="Guo W."/>
            <person name="Bai Y."/>
            <person name="Ruan J."/>
            <person name="Shangguan X."/>
            <person name="Mao Y."/>
            <person name="Jiang J."/>
            <person name="Zhu Y."/>
            <person name="Lei J."/>
            <person name="Kang H."/>
            <person name="Chen S."/>
            <person name="He X."/>
            <person name="Wang R."/>
            <person name="Wang Y."/>
            <person name="Chen J."/>
            <person name="Wang L."/>
            <person name="Yu S."/>
            <person name="Wang B."/>
            <person name="Wei J."/>
            <person name="Song S."/>
            <person name="Lu X."/>
            <person name="Gao Z."/>
            <person name="Gu W."/>
            <person name="Deng X."/>
            <person name="Ma D."/>
            <person name="Wang S."/>
            <person name="Liang W."/>
            <person name="Fang L."/>
            <person name="Cai C."/>
            <person name="Zhu X."/>
            <person name="Zhou B."/>
            <person name="Zhang Y."/>
            <person name="Chen Z."/>
            <person name="Xu S."/>
            <person name="Zhu R."/>
            <person name="Wang S."/>
            <person name="Zhang T."/>
            <person name="Zhao G."/>
        </authorList>
    </citation>
    <scope>NUCLEOTIDE SEQUENCE [LARGE SCALE GENOMIC DNA]</scope>
    <source>
        <strain evidence="2">cv. Xinhai21</strain>
        <tissue evidence="1">Leaf</tissue>
    </source>
</reference>
<gene>
    <name evidence="1" type="ORF">GOBAR_AA10367</name>
</gene>
<organism evidence="1 2">
    <name type="scientific">Gossypium barbadense</name>
    <name type="common">Sea Island cotton</name>
    <name type="synonym">Hibiscus barbadensis</name>
    <dbReference type="NCBI Taxonomy" id="3634"/>
    <lineage>
        <taxon>Eukaryota</taxon>
        <taxon>Viridiplantae</taxon>
        <taxon>Streptophyta</taxon>
        <taxon>Embryophyta</taxon>
        <taxon>Tracheophyta</taxon>
        <taxon>Spermatophyta</taxon>
        <taxon>Magnoliopsida</taxon>
        <taxon>eudicotyledons</taxon>
        <taxon>Gunneridae</taxon>
        <taxon>Pentapetalae</taxon>
        <taxon>rosids</taxon>
        <taxon>malvids</taxon>
        <taxon>Malvales</taxon>
        <taxon>Malvaceae</taxon>
        <taxon>Malvoideae</taxon>
        <taxon>Gossypium</taxon>
    </lineage>
</organism>
<dbReference type="EMBL" id="KZ663744">
    <property type="protein sequence ID" value="PPS10272.1"/>
    <property type="molecule type" value="Genomic_DNA"/>
</dbReference>
<protein>
    <submittedName>
        <fullName evidence="1">Uncharacterized protein</fullName>
    </submittedName>
</protein>
<name>A0A2P5Y3T1_GOSBA</name>
<evidence type="ECO:0000313" key="1">
    <source>
        <dbReference type="EMBL" id="PPS10272.1"/>
    </source>
</evidence>
<evidence type="ECO:0000313" key="2">
    <source>
        <dbReference type="Proteomes" id="UP000239757"/>
    </source>
</evidence>
<dbReference type="AlphaFoldDB" id="A0A2P5Y3T1"/>